<evidence type="ECO:0000313" key="2">
    <source>
        <dbReference type="EMBL" id="QFR00945.1"/>
    </source>
</evidence>
<evidence type="ECO:0000313" key="3">
    <source>
        <dbReference type="Proteomes" id="UP000327294"/>
    </source>
</evidence>
<dbReference type="EMBL" id="CP045096">
    <property type="protein sequence ID" value="QFR00945.1"/>
    <property type="molecule type" value="Genomic_DNA"/>
</dbReference>
<organism evidence="2 3">
    <name type="scientific">Streptomyces phaeolivaceus</name>
    <dbReference type="NCBI Taxonomy" id="2653200"/>
    <lineage>
        <taxon>Bacteria</taxon>
        <taxon>Bacillati</taxon>
        <taxon>Actinomycetota</taxon>
        <taxon>Actinomycetes</taxon>
        <taxon>Kitasatosporales</taxon>
        <taxon>Streptomycetaceae</taxon>
        <taxon>Streptomyces</taxon>
    </lineage>
</organism>
<dbReference type="KEGG" id="sphv:F9278_37545"/>
<evidence type="ECO:0000256" key="1">
    <source>
        <dbReference type="SAM" id="MobiDB-lite"/>
    </source>
</evidence>
<gene>
    <name evidence="2" type="ORF">F9278_37545</name>
</gene>
<keyword evidence="3" id="KW-1185">Reference proteome</keyword>
<dbReference type="Proteomes" id="UP000327294">
    <property type="component" value="Chromosome"/>
</dbReference>
<proteinExistence type="predicted"/>
<dbReference type="InterPro" id="IPR045428">
    <property type="entry name" value="EACC1"/>
</dbReference>
<sequence length="150" mass="15964">MDQMILTVAAHPSHPMTADDLRDLYRRLGEEPDIDGVRLCQEPAAPGTLGGPLTALEIIMTGSAVTAFASVLRAWIRVRAVPVKVSVRSSHGDQESEVVVEAKVTGIDTEEFRQTLSEAMDRAGLSADVRGTLGAGGDDGRWPPATGQRS</sequence>
<dbReference type="AlphaFoldDB" id="A0A5P8KD60"/>
<protein>
    <submittedName>
        <fullName evidence="2">Uncharacterized protein</fullName>
    </submittedName>
</protein>
<accession>A0A5P8KD60</accession>
<name>A0A5P8KD60_9ACTN</name>
<feature type="region of interest" description="Disordered" evidence="1">
    <location>
        <begin position="127"/>
        <end position="150"/>
    </location>
</feature>
<dbReference type="Pfam" id="PF19953">
    <property type="entry name" value="EACC1"/>
    <property type="match status" value="1"/>
</dbReference>
<reference evidence="2 3" key="1">
    <citation type="submission" date="2019-10" db="EMBL/GenBank/DDBJ databases">
        <title>Streptomyces sp. strain GY16 isolated from leaves of Broussonetia papyrifera.</title>
        <authorList>
            <person name="Mo P."/>
        </authorList>
    </citation>
    <scope>NUCLEOTIDE SEQUENCE [LARGE SCALE GENOMIC DNA]</scope>
    <source>
        <strain evidence="2 3">GY16</strain>
    </source>
</reference>